<reference evidence="12 14" key="2">
    <citation type="submission" date="2018-08" db="EMBL/GenBank/DDBJ databases">
        <title>A genome reference for cultivated species of the human gut microbiota.</title>
        <authorList>
            <person name="Zou Y."/>
            <person name="Xue W."/>
            <person name="Luo G."/>
        </authorList>
    </citation>
    <scope>NUCLEOTIDE SEQUENCE [LARGE SCALE GENOMIC DNA]</scope>
    <source>
        <strain evidence="12 14">TF05-11AC</strain>
    </source>
</reference>
<dbReference type="GO" id="GO:0046677">
    <property type="term" value="P:response to antibiotic"/>
    <property type="evidence" value="ECO:0007669"/>
    <property type="project" value="UniProtKB-KW"/>
</dbReference>
<protein>
    <recommendedName>
        <fullName evidence="3">Multidrug export protein MepA</fullName>
    </recommendedName>
</protein>
<dbReference type="GO" id="GO:0015297">
    <property type="term" value="F:antiporter activity"/>
    <property type="evidence" value="ECO:0007669"/>
    <property type="project" value="InterPro"/>
</dbReference>
<feature type="transmembrane region" description="Helical" evidence="10">
    <location>
        <begin position="317"/>
        <end position="342"/>
    </location>
</feature>
<comment type="similarity">
    <text evidence="2">Belongs to the multi antimicrobial extrusion (MATE) (TC 2.A.66.1) family. MepA subfamily.</text>
</comment>
<evidence type="ECO:0000256" key="5">
    <source>
        <dbReference type="ARBA" id="ARBA00022475"/>
    </source>
</evidence>
<evidence type="ECO:0000256" key="8">
    <source>
        <dbReference type="ARBA" id="ARBA00023136"/>
    </source>
</evidence>
<feature type="transmembrane region" description="Helical" evidence="10">
    <location>
        <begin position="164"/>
        <end position="185"/>
    </location>
</feature>
<dbReference type="InterPro" id="IPR045070">
    <property type="entry name" value="MATE_MepA-like"/>
</dbReference>
<evidence type="ECO:0000256" key="3">
    <source>
        <dbReference type="ARBA" id="ARBA00022106"/>
    </source>
</evidence>
<feature type="transmembrane region" description="Helical" evidence="10">
    <location>
        <begin position="92"/>
        <end position="115"/>
    </location>
</feature>
<evidence type="ECO:0000313" key="11">
    <source>
        <dbReference type="EMBL" id="CUN96409.1"/>
    </source>
</evidence>
<organism evidence="11 13">
    <name type="scientific">Hungatella hathewayi</name>
    <dbReference type="NCBI Taxonomy" id="154046"/>
    <lineage>
        <taxon>Bacteria</taxon>
        <taxon>Bacillati</taxon>
        <taxon>Bacillota</taxon>
        <taxon>Clostridia</taxon>
        <taxon>Lachnospirales</taxon>
        <taxon>Lachnospiraceae</taxon>
        <taxon>Hungatella</taxon>
    </lineage>
</organism>
<feature type="transmembrane region" description="Helical" evidence="10">
    <location>
        <begin position="413"/>
        <end position="432"/>
    </location>
</feature>
<feature type="transmembrane region" description="Helical" evidence="10">
    <location>
        <begin position="55"/>
        <end position="80"/>
    </location>
</feature>
<evidence type="ECO:0000313" key="12">
    <source>
        <dbReference type="EMBL" id="RGM01863.1"/>
    </source>
</evidence>
<keyword evidence="6 10" id="KW-0812">Transmembrane</keyword>
<dbReference type="GO" id="GO:0042910">
    <property type="term" value="F:xenobiotic transmembrane transporter activity"/>
    <property type="evidence" value="ECO:0007669"/>
    <property type="project" value="InterPro"/>
</dbReference>
<evidence type="ECO:0000313" key="14">
    <source>
        <dbReference type="Proteomes" id="UP000261257"/>
    </source>
</evidence>
<dbReference type="EMBL" id="CYZE01000003">
    <property type="protein sequence ID" value="CUN96409.1"/>
    <property type="molecule type" value="Genomic_DNA"/>
</dbReference>
<dbReference type="InterPro" id="IPR051327">
    <property type="entry name" value="MATE_MepA_subfamily"/>
</dbReference>
<dbReference type="InterPro" id="IPR048279">
    <property type="entry name" value="MdtK-like"/>
</dbReference>
<feature type="transmembrane region" description="Helical" evidence="10">
    <location>
        <begin position="384"/>
        <end position="407"/>
    </location>
</feature>
<dbReference type="EMBL" id="QSSQ01000020">
    <property type="protein sequence ID" value="RGM01863.1"/>
    <property type="molecule type" value="Genomic_DNA"/>
</dbReference>
<dbReference type="RefSeq" id="WP_055653934.1">
    <property type="nucleotide sequence ID" value="NZ_CABIXC010000003.1"/>
</dbReference>
<feature type="transmembrane region" description="Helical" evidence="10">
    <location>
        <begin position="191"/>
        <end position="214"/>
    </location>
</feature>
<comment type="subcellular location">
    <subcellularLocation>
        <location evidence="1">Cell membrane</location>
        <topology evidence="1">Multi-pass membrane protein</topology>
    </subcellularLocation>
</comment>
<feature type="transmembrane region" description="Helical" evidence="10">
    <location>
        <begin position="234"/>
        <end position="255"/>
    </location>
</feature>
<evidence type="ECO:0000256" key="6">
    <source>
        <dbReference type="ARBA" id="ARBA00022692"/>
    </source>
</evidence>
<name>A0A174B881_9FIRM</name>
<evidence type="ECO:0000256" key="9">
    <source>
        <dbReference type="ARBA" id="ARBA00023251"/>
    </source>
</evidence>
<dbReference type="PANTHER" id="PTHR43823">
    <property type="entry name" value="SPORULATION PROTEIN YKVU"/>
    <property type="match status" value="1"/>
</dbReference>
<evidence type="ECO:0000256" key="7">
    <source>
        <dbReference type="ARBA" id="ARBA00022989"/>
    </source>
</evidence>
<dbReference type="PANTHER" id="PTHR43823:SF3">
    <property type="entry name" value="MULTIDRUG EXPORT PROTEIN MEPA"/>
    <property type="match status" value="1"/>
</dbReference>
<sequence length="447" mass="48196">MQKLNLLEEPVQKLFIKYLMPSISATLVTSIYILADTLMIGRGVGPVGIAALNLLLPLFSLFFGTGMLFGVGGGVLLSISKGRRDEQAAREYFTVALWLAVAFAVFYIAGGHLLFKPVTEFLGRNDTMGNYVDEYGRVLVTGAPVFLFSAFLQAFVRNDRAPKVSMAAVVSGGVTNVVLDYIFIFPMKMGMAGAAIASVIGSLLTVGILLTHLFSPDNTLKVVARPEWKKAWEVVVNGFASFLLEMCNGVVTFLFNRQLLVYVGDLGVVVYGIISNSALIVASISNGISQAVQPILATNYGAGRKSRLKETRHMGEMAVTISGILFTGIGLLLPALVTAAFVKPTAEILAMSVPAVRIYFLSFFAMGFNILYGTYFQSVMKPGYSLFICMMRGMVINGILVFLLPVAFGVTGIWSVMPVTEFVTLIICRFLLAGQNKKLPSTGVSGA</sequence>
<keyword evidence="5" id="KW-1003">Cell membrane</keyword>
<keyword evidence="4" id="KW-0813">Transport</keyword>
<keyword evidence="8 10" id="KW-0472">Membrane</keyword>
<proteinExistence type="inferred from homology"/>
<dbReference type="CDD" id="cd13143">
    <property type="entry name" value="MATE_MepA_like"/>
    <property type="match status" value="1"/>
</dbReference>
<dbReference type="GO" id="GO:0005886">
    <property type="term" value="C:plasma membrane"/>
    <property type="evidence" value="ECO:0007669"/>
    <property type="project" value="UniProtKB-SubCell"/>
</dbReference>
<feature type="transmembrane region" description="Helical" evidence="10">
    <location>
        <begin position="135"/>
        <end position="152"/>
    </location>
</feature>
<reference evidence="11 13" key="1">
    <citation type="submission" date="2015-09" db="EMBL/GenBank/DDBJ databases">
        <authorList>
            <consortium name="Pathogen Informatics"/>
        </authorList>
    </citation>
    <scope>NUCLEOTIDE SEQUENCE [LARGE SCALE GENOMIC DNA]</scope>
    <source>
        <strain evidence="11 13">2789STDY5608850</strain>
    </source>
</reference>
<evidence type="ECO:0000313" key="13">
    <source>
        <dbReference type="Proteomes" id="UP000095651"/>
    </source>
</evidence>
<feature type="transmembrane region" description="Helical" evidence="10">
    <location>
        <begin position="348"/>
        <end position="372"/>
    </location>
</feature>
<evidence type="ECO:0000256" key="4">
    <source>
        <dbReference type="ARBA" id="ARBA00022448"/>
    </source>
</evidence>
<keyword evidence="7 10" id="KW-1133">Transmembrane helix</keyword>
<dbReference type="Pfam" id="PF01554">
    <property type="entry name" value="MatE"/>
    <property type="match status" value="2"/>
</dbReference>
<evidence type="ECO:0000256" key="1">
    <source>
        <dbReference type="ARBA" id="ARBA00004651"/>
    </source>
</evidence>
<feature type="transmembrane region" description="Helical" evidence="10">
    <location>
        <begin position="15"/>
        <end position="35"/>
    </location>
</feature>
<dbReference type="Proteomes" id="UP000261257">
    <property type="component" value="Unassembled WGS sequence"/>
</dbReference>
<gene>
    <name evidence="11" type="primary">mepA_13</name>
    <name evidence="12" type="ORF">DXC39_18345</name>
    <name evidence="11" type="ORF">ERS852407_01499</name>
</gene>
<dbReference type="PIRSF" id="PIRSF006603">
    <property type="entry name" value="DinF"/>
    <property type="match status" value="1"/>
</dbReference>
<evidence type="ECO:0000256" key="2">
    <source>
        <dbReference type="ARBA" id="ARBA00008417"/>
    </source>
</evidence>
<feature type="transmembrane region" description="Helical" evidence="10">
    <location>
        <begin position="261"/>
        <end position="284"/>
    </location>
</feature>
<evidence type="ECO:0000256" key="10">
    <source>
        <dbReference type="SAM" id="Phobius"/>
    </source>
</evidence>
<dbReference type="InterPro" id="IPR002528">
    <property type="entry name" value="MATE_fam"/>
</dbReference>
<accession>A0A174B881</accession>
<dbReference type="AlphaFoldDB" id="A0A174B881"/>
<keyword evidence="9" id="KW-0046">Antibiotic resistance</keyword>
<dbReference type="Proteomes" id="UP000095651">
    <property type="component" value="Unassembled WGS sequence"/>
</dbReference>